<dbReference type="eggNOG" id="COG2309">
    <property type="taxonomic scope" value="Bacteria"/>
</dbReference>
<dbReference type="AlphaFoldDB" id="A0L6T0"/>
<protein>
    <recommendedName>
        <fullName evidence="4">Leucyl aminopeptidase (Aminopeptidase T)-like protein</fullName>
    </recommendedName>
</protein>
<dbReference type="Proteomes" id="UP000002586">
    <property type="component" value="Chromosome"/>
</dbReference>
<organism evidence="2 3">
    <name type="scientific">Magnetococcus marinus (strain ATCC BAA-1437 / JCM 17883 / MC-1)</name>
    <dbReference type="NCBI Taxonomy" id="156889"/>
    <lineage>
        <taxon>Bacteria</taxon>
        <taxon>Pseudomonadati</taxon>
        <taxon>Pseudomonadota</taxon>
        <taxon>Magnetococcia</taxon>
        <taxon>Magnetococcales</taxon>
        <taxon>Magnetococcaceae</taxon>
        <taxon>Magnetococcus</taxon>
    </lineage>
</organism>
<accession>A0L6T0</accession>
<sequence length="324" mass="33877">MERHVEEHLLFHCGRLTERAQLVIVCDHDTHAIGERLLAAAQGRCAQATLHTLAPFRMAGQEPPAEVAAQMAQADLCVGLTRRSMAHTEARKACTNAGGRYLSLPDYHEALLSHPALLVDFVAMAPKVAYVAQQLSKGHHVHLSSAAGSDLTFSISGRVGNACPGALLNPGDLGSPPDIEANIPPLEQSAYGVVVVDASIPCPEIGLLTEPITLTLEAGLITHIEGPAPLVAALEALLAGPGDENARRLAELGIGMNPAASVMGNMLMDEGAHGSIHLGFGSNSTIGGLTTIPFHQDFVLHSPTLTIDGVPLVVAGEVVYGHEC</sequence>
<dbReference type="InterPro" id="IPR058739">
    <property type="entry name" value="NicX"/>
</dbReference>
<reference evidence="2 3" key="2">
    <citation type="journal article" date="2012" name="Int. J. Syst. Evol. Microbiol.">
        <title>Magnetococcus marinus gen. nov., sp. nov., a marine, magnetotactic bacterium that represents a novel lineage (Magnetococcaceae fam. nov.; Magnetococcales ord. nov.) at the base of the Alphaproteobacteria.</title>
        <authorList>
            <person name="Bazylinski D.A."/>
            <person name="Williams T.J."/>
            <person name="Lefevre C.T."/>
            <person name="Berg R.J."/>
            <person name="Zhang C.L."/>
            <person name="Bowser S.S."/>
            <person name="Dean A.J."/>
            <person name="Beveridge T.J."/>
        </authorList>
    </citation>
    <scope>NUCLEOTIDE SEQUENCE [LARGE SCALE GENOMIC DNA]</scope>
    <source>
        <strain evidence="3">ATCC BAA-1437 / JCM 17883 / MC-1</strain>
    </source>
</reference>
<gene>
    <name evidence="2" type="ordered locus">Mmc1_1162</name>
</gene>
<proteinExistence type="predicted"/>
<dbReference type="STRING" id="156889.Mmc1_1162"/>
<dbReference type="SUPFAM" id="SSF144052">
    <property type="entry name" value="Thermophilic metalloprotease-like"/>
    <property type="match status" value="1"/>
</dbReference>
<dbReference type="RefSeq" id="WP_011712828.1">
    <property type="nucleotide sequence ID" value="NC_008576.1"/>
</dbReference>
<dbReference type="OrthoDB" id="6918951at2"/>
<dbReference type="Pfam" id="PF26233">
    <property type="entry name" value="NicX"/>
    <property type="match status" value="1"/>
</dbReference>
<dbReference type="PANTHER" id="PTHR34448">
    <property type="entry name" value="AMINOPEPTIDASE"/>
    <property type="match status" value="1"/>
</dbReference>
<evidence type="ECO:0008006" key="4">
    <source>
        <dbReference type="Google" id="ProtNLM"/>
    </source>
</evidence>
<keyword evidence="3" id="KW-1185">Reference proteome</keyword>
<dbReference type="InterPro" id="IPR052170">
    <property type="entry name" value="M29_Exopeptidase"/>
</dbReference>
<name>A0L6T0_MAGMM</name>
<dbReference type="HOGENOM" id="CLU_062630_0_0_5"/>
<evidence type="ECO:0000313" key="2">
    <source>
        <dbReference type="EMBL" id="ABK43673.1"/>
    </source>
</evidence>
<keyword evidence="1" id="KW-0479">Metal-binding</keyword>
<reference evidence="3" key="1">
    <citation type="journal article" date="2009" name="Appl. Environ. Microbiol.">
        <title>Complete genome sequence of the chemolithoautotrophic marine magnetotactic coccus strain MC-1.</title>
        <authorList>
            <person name="Schubbe S."/>
            <person name="Williams T.J."/>
            <person name="Xie G."/>
            <person name="Kiss H.E."/>
            <person name="Brettin T.S."/>
            <person name="Martinez D."/>
            <person name="Ross C.A."/>
            <person name="Schuler D."/>
            <person name="Cox B.L."/>
            <person name="Nealson K.H."/>
            <person name="Bazylinski D.A."/>
        </authorList>
    </citation>
    <scope>NUCLEOTIDE SEQUENCE [LARGE SCALE GENOMIC DNA]</scope>
    <source>
        <strain evidence="3">ATCC BAA-1437 / JCM 17883 / MC-1</strain>
    </source>
</reference>
<evidence type="ECO:0000313" key="3">
    <source>
        <dbReference type="Proteomes" id="UP000002586"/>
    </source>
</evidence>
<dbReference type="EMBL" id="CP000471">
    <property type="protein sequence ID" value="ABK43673.1"/>
    <property type="molecule type" value="Genomic_DNA"/>
</dbReference>
<evidence type="ECO:0000256" key="1">
    <source>
        <dbReference type="ARBA" id="ARBA00022723"/>
    </source>
</evidence>
<dbReference type="KEGG" id="mgm:Mmc1_1162"/>
<dbReference type="GO" id="GO:0046872">
    <property type="term" value="F:metal ion binding"/>
    <property type="evidence" value="ECO:0007669"/>
    <property type="project" value="UniProtKB-KW"/>
</dbReference>
<dbReference type="PANTHER" id="PTHR34448:SF1">
    <property type="entry name" value="BLL6088 PROTEIN"/>
    <property type="match status" value="1"/>
</dbReference>